<keyword evidence="2" id="KW-0378">Hydrolase</keyword>
<dbReference type="GO" id="GO:0004519">
    <property type="term" value="F:endonuclease activity"/>
    <property type="evidence" value="ECO:0007669"/>
    <property type="project" value="UniProtKB-KW"/>
</dbReference>
<reference evidence="2 3" key="1">
    <citation type="submission" date="2017-09" db="EMBL/GenBank/DDBJ databases">
        <title>Depth-based differentiation of microbial function through sediment-hosted aquifers and enrichment of novel symbionts in the deep terrestrial subsurface.</title>
        <authorList>
            <person name="Probst A.J."/>
            <person name="Ladd B."/>
            <person name="Jarett J.K."/>
            <person name="Geller-Mcgrath D.E."/>
            <person name="Sieber C.M."/>
            <person name="Emerson J.B."/>
            <person name="Anantharaman K."/>
            <person name="Thomas B.C."/>
            <person name="Malmstrom R."/>
            <person name="Stieglmeier M."/>
            <person name="Klingl A."/>
            <person name="Woyke T."/>
            <person name="Ryan C.M."/>
            <person name="Banfield J.F."/>
        </authorList>
    </citation>
    <scope>NUCLEOTIDE SEQUENCE [LARGE SCALE GENOMIC DNA]</scope>
    <source>
        <strain evidence="2">CG23_combo_of_CG06-09_8_20_14_all_40_13</strain>
    </source>
</reference>
<proteinExistence type="predicted"/>
<comment type="caution">
    <text evidence="2">The sequence shown here is derived from an EMBL/GenBank/DDBJ whole genome shotgun (WGS) entry which is preliminary data.</text>
</comment>
<gene>
    <name evidence="2" type="ORF">COX39_00530</name>
</gene>
<organism evidence="2 3">
    <name type="scientific">Candidatus Nealsonbacteria bacterium CG23_combo_of_CG06-09_8_20_14_all_40_13</name>
    <dbReference type="NCBI Taxonomy" id="1974724"/>
    <lineage>
        <taxon>Bacteria</taxon>
        <taxon>Candidatus Nealsoniibacteriota</taxon>
    </lineage>
</organism>
<accession>A0A2G9YRL9</accession>
<dbReference type="InterPro" id="IPR004860">
    <property type="entry name" value="LAGLIDADG_dom"/>
</dbReference>
<dbReference type="PANTHER" id="PTHR36181:SF2">
    <property type="entry name" value="INTRON-ENCODED ENDONUCLEASE AI3-RELATED"/>
    <property type="match status" value="1"/>
</dbReference>
<dbReference type="PANTHER" id="PTHR36181">
    <property type="entry name" value="INTRON-ENCODED ENDONUCLEASE AI3-RELATED"/>
    <property type="match status" value="1"/>
</dbReference>
<evidence type="ECO:0000313" key="2">
    <source>
        <dbReference type="EMBL" id="PIP21886.1"/>
    </source>
</evidence>
<dbReference type="Pfam" id="PF00961">
    <property type="entry name" value="LAGLIDADG_1"/>
    <property type="match status" value="1"/>
</dbReference>
<keyword evidence="2" id="KW-0540">Nuclease</keyword>
<evidence type="ECO:0000259" key="1">
    <source>
        <dbReference type="Pfam" id="PF00961"/>
    </source>
</evidence>
<protein>
    <submittedName>
        <fullName evidence="2">Endonuclease</fullName>
    </submittedName>
</protein>
<dbReference type="EMBL" id="PCRM01000010">
    <property type="protein sequence ID" value="PIP21886.1"/>
    <property type="molecule type" value="Genomic_DNA"/>
</dbReference>
<name>A0A2G9YRL9_9BACT</name>
<dbReference type="InterPro" id="IPR027434">
    <property type="entry name" value="Homing_endonucl"/>
</dbReference>
<feature type="domain" description="Homing endonuclease LAGLIDADG" evidence="1">
    <location>
        <begin position="22"/>
        <end position="127"/>
    </location>
</feature>
<dbReference type="InterPro" id="IPR051289">
    <property type="entry name" value="LAGLIDADG_Endonuclease"/>
</dbReference>
<evidence type="ECO:0000313" key="3">
    <source>
        <dbReference type="Proteomes" id="UP000231567"/>
    </source>
</evidence>
<dbReference type="Gene3D" id="3.10.28.10">
    <property type="entry name" value="Homing endonucleases"/>
    <property type="match status" value="1"/>
</dbReference>
<dbReference type="SUPFAM" id="SSF55608">
    <property type="entry name" value="Homing endonucleases"/>
    <property type="match status" value="1"/>
</dbReference>
<dbReference type="Proteomes" id="UP000231567">
    <property type="component" value="Unassembled WGS sequence"/>
</dbReference>
<dbReference type="AlphaFoldDB" id="A0A2G9YRL9"/>
<sequence length="143" mass="16701">MPSKKANDADNQQERLKTAYWIVGFTDGGGTFSVSKIKNSTTKSGYQIFPEFVITQGAKSLKALEKIQMFFRCGKVYINKRYDNHREHLYRYCVRSRKDLNEKIIPFFNQNKLQTAKIKDFIRFCKVIGQMNKGEHLKADYSL</sequence>
<keyword evidence="2" id="KW-0255">Endonuclease</keyword>